<dbReference type="EMBL" id="JBBPBK010000409">
    <property type="protein sequence ID" value="KAK9265370.1"/>
    <property type="molecule type" value="Genomic_DNA"/>
</dbReference>
<keyword evidence="2" id="KW-1185">Reference proteome</keyword>
<dbReference type="AlphaFoldDB" id="A0AAP0N547"/>
<evidence type="ECO:0000313" key="1">
    <source>
        <dbReference type="EMBL" id="KAK9265370.1"/>
    </source>
</evidence>
<sequence length="150" mass="17233">MENGQWIYQGSDVAEVREVAFTRRKGFLFQTIFTNLGISSPSRPYSLSYDFYSKYGYHLIVHPWKCSCARVVGYERDFDDDMKRKKPHSRYEILCRKNVKQMATRKGFFTLQDMDGVCDSDFVDDLQGSEGVVGDLDGPQESGIKDTQGK</sequence>
<gene>
    <name evidence="1" type="ORF">L1049_003520</name>
</gene>
<dbReference type="Proteomes" id="UP001415857">
    <property type="component" value="Unassembled WGS sequence"/>
</dbReference>
<organism evidence="1 2">
    <name type="scientific">Liquidambar formosana</name>
    <name type="common">Formosan gum</name>
    <dbReference type="NCBI Taxonomy" id="63359"/>
    <lineage>
        <taxon>Eukaryota</taxon>
        <taxon>Viridiplantae</taxon>
        <taxon>Streptophyta</taxon>
        <taxon>Embryophyta</taxon>
        <taxon>Tracheophyta</taxon>
        <taxon>Spermatophyta</taxon>
        <taxon>Magnoliopsida</taxon>
        <taxon>eudicotyledons</taxon>
        <taxon>Gunneridae</taxon>
        <taxon>Pentapetalae</taxon>
        <taxon>Saxifragales</taxon>
        <taxon>Altingiaceae</taxon>
        <taxon>Liquidambar</taxon>
    </lineage>
</organism>
<proteinExistence type="predicted"/>
<reference evidence="1 2" key="1">
    <citation type="journal article" date="2024" name="Plant J.">
        <title>Genome sequences and population genomics reveal climatic adaptation and genomic divergence between two closely related sweetgum species.</title>
        <authorList>
            <person name="Xu W.Q."/>
            <person name="Ren C.Q."/>
            <person name="Zhang X.Y."/>
            <person name="Comes H.P."/>
            <person name="Liu X.H."/>
            <person name="Li Y.G."/>
            <person name="Kettle C.J."/>
            <person name="Jalonen R."/>
            <person name="Gaisberger H."/>
            <person name="Ma Y.Z."/>
            <person name="Qiu Y.X."/>
        </authorList>
    </citation>
    <scope>NUCLEOTIDE SEQUENCE [LARGE SCALE GENOMIC DNA]</scope>
    <source>
        <strain evidence="1">Hangzhou</strain>
    </source>
</reference>
<name>A0AAP0N547_LIQFO</name>
<evidence type="ECO:0000313" key="2">
    <source>
        <dbReference type="Proteomes" id="UP001415857"/>
    </source>
</evidence>
<comment type="caution">
    <text evidence="1">The sequence shown here is derived from an EMBL/GenBank/DDBJ whole genome shotgun (WGS) entry which is preliminary data.</text>
</comment>
<protein>
    <submittedName>
        <fullName evidence="1">Uncharacterized protein</fullName>
    </submittedName>
</protein>
<accession>A0AAP0N547</accession>